<feature type="transmembrane region" description="Helical" evidence="5">
    <location>
        <begin position="12"/>
        <end position="31"/>
    </location>
</feature>
<evidence type="ECO:0000313" key="8">
    <source>
        <dbReference type="EMBL" id="MSC34540.1"/>
    </source>
</evidence>
<gene>
    <name evidence="8" type="ORF">GKD88_15545</name>
    <name evidence="7" type="ORF">GKE08_15875</name>
</gene>
<dbReference type="PRINTS" id="PR00032">
    <property type="entry name" value="HTHARAC"/>
</dbReference>
<dbReference type="Pfam" id="PF12833">
    <property type="entry name" value="HTH_18"/>
    <property type="match status" value="1"/>
</dbReference>
<proteinExistence type="predicted"/>
<evidence type="ECO:0000259" key="6">
    <source>
        <dbReference type="PROSITE" id="PS01124"/>
    </source>
</evidence>
<feature type="region of interest" description="Disordered" evidence="4">
    <location>
        <begin position="367"/>
        <end position="387"/>
    </location>
</feature>
<dbReference type="InterPro" id="IPR009057">
    <property type="entry name" value="Homeodomain-like_sf"/>
</dbReference>
<dbReference type="SUPFAM" id="SSF46689">
    <property type="entry name" value="Homeodomain-like"/>
    <property type="match status" value="2"/>
</dbReference>
<reference evidence="9 10" key="1">
    <citation type="journal article" date="2019" name="Nat. Med.">
        <title>A library of human gut bacterial isolates paired with longitudinal multiomics data enables mechanistic microbiome research.</title>
        <authorList>
            <person name="Poyet M."/>
            <person name="Groussin M."/>
            <person name="Gibbons S.M."/>
            <person name="Avila-Pacheco J."/>
            <person name="Jiang X."/>
            <person name="Kearney S.M."/>
            <person name="Perrotta A.R."/>
            <person name="Berdy B."/>
            <person name="Zhao S."/>
            <person name="Lieberman T.D."/>
            <person name="Swanson P.K."/>
            <person name="Smith M."/>
            <person name="Roesemann S."/>
            <person name="Alexander J.E."/>
            <person name="Rich S.A."/>
            <person name="Livny J."/>
            <person name="Vlamakis H."/>
            <person name="Clish C."/>
            <person name="Bullock K."/>
            <person name="Deik A."/>
            <person name="Scott J."/>
            <person name="Pierce K.A."/>
            <person name="Xavier R.J."/>
            <person name="Alm E.J."/>
        </authorList>
    </citation>
    <scope>NUCLEOTIDE SEQUENCE [LARGE SCALE GENOMIC DNA]</scope>
    <source>
        <strain evidence="7 9">BIOML-A4</strain>
        <strain evidence="8 10">BIOML-A5</strain>
    </source>
</reference>
<dbReference type="AlphaFoldDB" id="A0A6N7SB22"/>
<name>A0A6N7SB22_9FIRM</name>
<keyword evidence="2" id="KW-0238">DNA-binding</keyword>
<evidence type="ECO:0000313" key="10">
    <source>
        <dbReference type="Proteomes" id="UP000480929"/>
    </source>
</evidence>
<dbReference type="Proteomes" id="UP000480929">
    <property type="component" value="Unassembled WGS sequence"/>
</dbReference>
<protein>
    <submittedName>
        <fullName evidence="7">Helix-turn-helix domain-containing protein</fullName>
    </submittedName>
</protein>
<dbReference type="GO" id="GO:0003700">
    <property type="term" value="F:DNA-binding transcription factor activity"/>
    <property type="evidence" value="ECO:0007669"/>
    <property type="project" value="InterPro"/>
</dbReference>
<keyword evidence="10" id="KW-1185">Reference proteome</keyword>
<evidence type="ECO:0000256" key="4">
    <source>
        <dbReference type="SAM" id="MobiDB-lite"/>
    </source>
</evidence>
<dbReference type="Gene3D" id="1.10.10.60">
    <property type="entry name" value="Homeodomain-like"/>
    <property type="match status" value="2"/>
</dbReference>
<keyword evidence="3" id="KW-0804">Transcription</keyword>
<dbReference type="InterPro" id="IPR020449">
    <property type="entry name" value="Tscrpt_reg_AraC-type_HTH"/>
</dbReference>
<keyword evidence="5" id="KW-0812">Transmembrane</keyword>
<keyword evidence="1" id="KW-0805">Transcription regulation</keyword>
<evidence type="ECO:0000256" key="5">
    <source>
        <dbReference type="SAM" id="Phobius"/>
    </source>
</evidence>
<dbReference type="GO" id="GO:0043565">
    <property type="term" value="F:sequence-specific DNA binding"/>
    <property type="evidence" value="ECO:0007669"/>
    <property type="project" value="InterPro"/>
</dbReference>
<dbReference type="SUPFAM" id="SSF51215">
    <property type="entry name" value="Regulatory protein AraC"/>
    <property type="match status" value="1"/>
</dbReference>
<comment type="caution">
    <text evidence="7">The sequence shown here is derived from an EMBL/GenBank/DDBJ whole genome shotgun (WGS) entry which is preliminary data.</text>
</comment>
<evidence type="ECO:0000256" key="3">
    <source>
        <dbReference type="ARBA" id="ARBA00023163"/>
    </source>
</evidence>
<feature type="domain" description="HTH araC/xylS-type" evidence="6">
    <location>
        <begin position="267"/>
        <end position="365"/>
    </location>
</feature>
<dbReference type="PROSITE" id="PS01124">
    <property type="entry name" value="HTH_ARAC_FAMILY_2"/>
    <property type="match status" value="1"/>
</dbReference>
<evidence type="ECO:0000313" key="9">
    <source>
        <dbReference type="Proteomes" id="UP000433575"/>
    </source>
</evidence>
<dbReference type="InterPro" id="IPR037923">
    <property type="entry name" value="HTH-like"/>
</dbReference>
<accession>A0A6N7SB22</accession>
<feature type="transmembrane region" description="Helical" evidence="5">
    <location>
        <begin position="43"/>
        <end position="69"/>
    </location>
</feature>
<dbReference type="PANTHER" id="PTHR43280">
    <property type="entry name" value="ARAC-FAMILY TRANSCRIPTIONAL REGULATOR"/>
    <property type="match status" value="1"/>
</dbReference>
<dbReference type="EMBL" id="WKPI01000037">
    <property type="protein sequence ID" value="MSC34540.1"/>
    <property type="molecule type" value="Genomic_DNA"/>
</dbReference>
<dbReference type="SMART" id="SM00342">
    <property type="entry name" value="HTH_ARAC"/>
    <property type="match status" value="1"/>
</dbReference>
<dbReference type="PANTHER" id="PTHR43280:SF2">
    <property type="entry name" value="HTH-TYPE TRANSCRIPTIONAL REGULATOR EXSA"/>
    <property type="match status" value="1"/>
</dbReference>
<evidence type="ECO:0000256" key="1">
    <source>
        <dbReference type="ARBA" id="ARBA00023015"/>
    </source>
</evidence>
<evidence type="ECO:0000256" key="2">
    <source>
        <dbReference type="ARBA" id="ARBA00023125"/>
    </source>
</evidence>
<evidence type="ECO:0000313" key="7">
    <source>
        <dbReference type="EMBL" id="MSA90810.1"/>
    </source>
</evidence>
<keyword evidence="5" id="KW-0472">Membrane</keyword>
<dbReference type="EMBL" id="WKPJ01000035">
    <property type="protein sequence ID" value="MSA90810.1"/>
    <property type="molecule type" value="Genomic_DNA"/>
</dbReference>
<dbReference type="OrthoDB" id="9813413at2"/>
<dbReference type="Proteomes" id="UP000433575">
    <property type="component" value="Unassembled WGS sequence"/>
</dbReference>
<sequence length="387" mass="45072">MAKISFIIKASFYVFLFYHILPALKSLSMHFHTNFISSYIDNFFLFLSFFFVYSRIFSHIYNLFVGFCYTEFMRRDTVMQNEVFQYTIQPDALGQRLYHYRLKAFRIGRILAKAEENPQSYIHLFRVNYILRGKAMLIIDDQAFPVCSGHAVIIPPRGILTQADPAAEVETYFINFDISNLTLRDEFLTRLLEWFPFYQVHDNDRKILLYLFEQIFKEASHSNLGSCLIVQNLFCSLLIKMVRLACEGEAVFNLQPTAINSTHYLISRAVSYIYQHIGNPVSVKAVADYLNISEIYLYKLFKEHTQQSPQTFILEYRMQLACEYLSNPEYSMKEIAQQLGFASADYFSASFHKYAGCSPSAYRQKQLPANLTPNPKQEASLIKNPTL</sequence>
<organism evidence="7 9">
    <name type="scientific">Holdemania massiliensis</name>
    <dbReference type="NCBI Taxonomy" id="1468449"/>
    <lineage>
        <taxon>Bacteria</taxon>
        <taxon>Bacillati</taxon>
        <taxon>Bacillota</taxon>
        <taxon>Erysipelotrichia</taxon>
        <taxon>Erysipelotrichales</taxon>
        <taxon>Erysipelotrichaceae</taxon>
        <taxon>Holdemania</taxon>
    </lineage>
</organism>
<keyword evidence="5" id="KW-1133">Transmembrane helix</keyword>
<dbReference type="InterPro" id="IPR018060">
    <property type="entry name" value="HTH_AraC"/>
</dbReference>